<dbReference type="Proteomes" id="UP000278855">
    <property type="component" value="Unassembled WGS sequence"/>
</dbReference>
<dbReference type="Pfam" id="PF05717">
    <property type="entry name" value="TnpB_IS66"/>
    <property type="match status" value="1"/>
</dbReference>
<protein>
    <submittedName>
        <fullName evidence="2">Transposase</fullName>
    </submittedName>
</protein>
<dbReference type="EMBL" id="CP034073">
    <property type="protein sequence ID" value="AZG35450.1"/>
    <property type="molecule type" value="Genomic_DNA"/>
</dbReference>
<evidence type="ECO:0000313" key="1">
    <source>
        <dbReference type="EMBL" id="AZG35450.1"/>
    </source>
</evidence>
<name>A0A3N4DZ50_9GAMM</name>
<organism evidence="2 4">
    <name type="scientific">Shewanella psychromarinicola</name>
    <dbReference type="NCBI Taxonomy" id="2487742"/>
    <lineage>
        <taxon>Bacteria</taxon>
        <taxon>Pseudomonadati</taxon>
        <taxon>Pseudomonadota</taxon>
        <taxon>Gammaproteobacteria</taxon>
        <taxon>Alteromonadales</taxon>
        <taxon>Shewanellaceae</taxon>
        <taxon>Shewanella</taxon>
    </lineage>
</organism>
<accession>A0A3N4DZ50</accession>
<dbReference type="NCBIfam" id="NF033819">
    <property type="entry name" value="IS66_TnpB"/>
    <property type="match status" value="1"/>
</dbReference>
<proteinExistence type="predicted"/>
<dbReference type="PANTHER" id="PTHR36455">
    <property type="match status" value="1"/>
</dbReference>
<gene>
    <name evidence="2" type="ORF">EGC77_14615</name>
    <name evidence="1" type="ORF">EGC80_11365</name>
</gene>
<evidence type="ECO:0000313" key="3">
    <source>
        <dbReference type="Proteomes" id="UP000273778"/>
    </source>
</evidence>
<reference evidence="2" key="3">
    <citation type="submission" date="2018-11" db="EMBL/GenBank/DDBJ databases">
        <authorList>
            <person name="Hwang Y.J."/>
            <person name="Hwang C.Y."/>
        </authorList>
    </citation>
    <scope>NUCLEOTIDE SEQUENCE</scope>
    <source>
        <strain evidence="2">R106</strain>
    </source>
</reference>
<evidence type="ECO:0000313" key="2">
    <source>
        <dbReference type="EMBL" id="RPA31185.1"/>
    </source>
</evidence>
<sequence length="112" mass="12813">MVIHLTADKHILIAIAPADFRQGIDGLAALCRYKLSANPRSGSVFVFINRNKTMVRASSYDGTGFWLMTKRLSKGRFLHWPDSSQNIEPFIAKQLRQLLLNCDPMWQKHDLI</sequence>
<dbReference type="AlphaFoldDB" id="A0A3N4DZ50"/>
<dbReference type="InterPro" id="IPR008878">
    <property type="entry name" value="Transposase_IS66_Orf2"/>
</dbReference>
<dbReference type="OrthoDB" id="4956084at2"/>
<dbReference type="EMBL" id="RKKB01000006">
    <property type="protein sequence ID" value="RPA31185.1"/>
    <property type="molecule type" value="Genomic_DNA"/>
</dbReference>
<reference evidence="4" key="2">
    <citation type="submission" date="2018-11" db="EMBL/GenBank/DDBJ databases">
        <title>Shewanella sp. R106.</title>
        <authorList>
            <person name="Hwang Y.J."/>
            <person name="Hwang C.Y."/>
        </authorList>
    </citation>
    <scope>NUCLEOTIDE SEQUENCE [LARGE SCALE GENOMIC DNA]</scope>
    <source>
        <strain evidence="4">R106</strain>
    </source>
</reference>
<dbReference type="KEGG" id="spsr:EGC80_11365"/>
<reference evidence="1 3" key="1">
    <citation type="submission" date="2018-11" db="EMBL/GenBank/DDBJ databases">
        <title>Shewanella sp. M2.</title>
        <authorList>
            <person name="Hwang Y.J."/>
            <person name="Hwang C.Y."/>
        </authorList>
    </citation>
    <scope>NUCLEOTIDE SEQUENCE [LARGE SCALE GENOMIC DNA]</scope>
    <source>
        <strain evidence="1 3">M2</strain>
    </source>
</reference>
<keyword evidence="3" id="KW-1185">Reference proteome</keyword>
<evidence type="ECO:0000313" key="4">
    <source>
        <dbReference type="Proteomes" id="UP000278855"/>
    </source>
</evidence>
<dbReference type="Proteomes" id="UP000273778">
    <property type="component" value="Chromosome"/>
</dbReference>
<dbReference type="PANTHER" id="PTHR36455:SF1">
    <property type="entry name" value="BLR8292 PROTEIN"/>
    <property type="match status" value="1"/>
</dbReference>